<evidence type="ECO:0000256" key="4">
    <source>
        <dbReference type="ARBA" id="ARBA00023136"/>
    </source>
</evidence>
<evidence type="ECO:0000256" key="1">
    <source>
        <dbReference type="ARBA" id="ARBA00004442"/>
    </source>
</evidence>
<evidence type="ECO:0000313" key="8">
    <source>
        <dbReference type="EMBL" id="SKC97146.1"/>
    </source>
</evidence>
<dbReference type="InterPro" id="IPR033985">
    <property type="entry name" value="SusD-like_N"/>
</dbReference>
<keyword evidence="5" id="KW-0998">Cell outer membrane</keyword>
<keyword evidence="3" id="KW-0732">Signal</keyword>
<dbReference type="Proteomes" id="UP000190166">
    <property type="component" value="Unassembled WGS sequence"/>
</dbReference>
<dbReference type="PROSITE" id="PS51257">
    <property type="entry name" value="PROKAR_LIPOPROTEIN"/>
    <property type="match status" value="1"/>
</dbReference>
<keyword evidence="9" id="KW-1185">Reference proteome</keyword>
<dbReference type="SUPFAM" id="SSF48452">
    <property type="entry name" value="TPR-like"/>
    <property type="match status" value="1"/>
</dbReference>
<dbReference type="GO" id="GO:0009279">
    <property type="term" value="C:cell outer membrane"/>
    <property type="evidence" value="ECO:0007669"/>
    <property type="project" value="UniProtKB-SubCell"/>
</dbReference>
<evidence type="ECO:0000256" key="2">
    <source>
        <dbReference type="ARBA" id="ARBA00006275"/>
    </source>
</evidence>
<dbReference type="Gene3D" id="1.25.40.390">
    <property type="match status" value="1"/>
</dbReference>
<dbReference type="InterPro" id="IPR011990">
    <property type="entry name" value="TPR-like_helical_dom_sf"/>
</dbReference>
<evidence type="ECO:0000313" key="9">
    <source>
        <dbReference type="Proteomes" id="UP000190166"/>
    </source>
</evidence>
<feature type="domain" description="RagB/SusD" evidence="6">
    <location>
        <begin position="353"/>
        <end position="519"/>
    </location>
</feature>
<reference evidence="8 9" key="1">
    <citation type="submission" date="2017-02" db="EMBL/GenBank/DDBJ databases">
        <authorList>
            <person name="Peterson S.W."/>
        </authorList>
    </citation>
    <scope>NUCLEOTIDE SEQUENCE [LARGE SCALE GENOMIC DNA]</scope>
    <source>
        <strain evidence="8 9">DSM 18108</strain>
    </source>
</reference>
<accession>A0A1T5N9P4</accession>
<dbReference type="EMBL" id="FUZZ01000001">
    <property type="protein sequence ID" value="SKC97146.1"/>
    <property type="molecule type" value="Genomic_DNA"/>
</dbReference>
<dbReference type="RefSeq" id="WP_079468162.1">
    <property type="nucleotide sequence ID" value="NZ_FUZZ01000001.1"/>
</dbReference>
<dbReference type="Pfam" id="PF07980">
    <property type="entry name" value="SusD_RagB"/>
    <property type="match status" value="1"/>
</dbReference>
<evidence type="ECO:0000256" key="5">
    <source>
        <dbReference type="ARBA" id="ARBA00023237"/>
    </source>
</evidence>
<protein>
    <submittedName>
        <fullName evidence="8">SusD family protein</fullName>
    </submittedName>
</protein>
<sequence>MKKIIAAIIITGLMSSCSKSFLETLPINTITEEDFYKTPGDAYQGLVSAYSVLNWDGYGNIALTSEIASDDCFGGGGASDNGWNQWDKSIKMNDLNSNAWKKYYTGIYRANKLIQKIEAVDFKGDDATKNRYIGEAHFLRAYFYFDLVRMFGHVPLITAPLEPGNYSIPQANPDSVYMLIANDLKLAAANIPATPFTSIPSGEYGRATKWAAEALLGRVFLYYTGYYSKPDIAGVFSQADAIAAIDDVINNSGYSLVPKYRNLFRASAESTTAYAGQNNAEGVFTIQYTYLGMGDQNQQNGNRMQVMIGIRSQVLEPYYKGWGAATVNETLFHSYAPGDSRQTASIISIAGEGYADTYKLDDQAQYTGFFIKKYTPLKDKNADDLGGSFQWDNFDNYMVIRFADVLLMGAELNLTANAGKAQGYIDRVRDRAFGDQTHRITLSNKTQIMQERKLELALEGHRYWDLLRQGMAVAKQAIDNTSSQPGFNVSFRTETNGLFSIPETQINLSNGTIKQNTGW</sequence>
<dbReference type="STRING" id="393003.SAMN05660461_0856"/>
<comment type="subcellular location">
    <subcellularLocation>
        <location evidence="1">Cell outer membrane</location>
    </subcellularLocation>
</comment>
<organism evidence="8 9">
    <name type="scientific">Chitinophaga ginsengisegetis</name>
    <dbReference type="NCBI Taxonomy" id="393003"/>
    <lineage>
        <taxon>Bacteria</taxon>
        <taxon>Pseudomonadati</taxon>
        <taxon>Bacteroidota</taxon>
        <taxon>Chitinophagia</taxon>
        <taxon>Chitinophagales</taxon>
        <taxon>Chitinophagaceae</taxon>
        <taxon>Chitinophaga</taxon>
    </lineage>
</organism>
<evidence type="ECO:0000259" key="7">
    <source>
        <dbReference type="Pfam" id="PF14322"/>
    </source>
</evidence>
<keyword evidence="4" id="KW-0472">Membrane</keyword>
<dbReference type="Pfam" id="PF14322">
    <property type="entry name" value="SusD-like_3"/>
    <property type="match status" value="1"/>
</dbReference>
<name>A0A1T5N9P4_9BACT</name>
<dbReference type="CDD" id="cd08977">
    <property type="entry name" value="SusD"/>
    <property type="match status" value="1"/>
</dbReference>
<evidence type="ECO:0000256" key="3">
    <source>
        <dbReference type="ARBA" id="ARBA00022729"/>
    </source>
</evidence>
<gene>
    <name evidence="8" type="ORF">SAMN05660461_0856</name>
</gene>
<comment type="similarity">
    <text evidence="2">Belongs to the SusD family.</text>
</comment>
<dbReference type="AlphaFoldDB" id="A0A1T5N9P4"/>
<proteinExistence type="inferred from homology"/>
<dbReference type="InterPro" id="IPR012944">
    <property type="entry name" value="SusD_RagB_dom"/>
</dbReference>
<feature type="domain" description="SusD-like N-terminal" evidence="7">
    <location>
        <begin position="83"/>
        <end position="221"/>
    </location>
</feature>
<evidence type="ECO:0000259" key="6">
    <source>
        <dbReference type="Pfam" id="PF07980"/>
    </source>
</evidence>